<evidence type="ECO:0000313" key="3">
    <source>
        <dbReference type="Proteomes" id="UP001328107"/>
    </source>
</evidence>
<feature type="non-terminal residue" evidence="2">
    <location>
        <position position="64"/>
    </location>
</feature>
<accession>A0AAN5C6W3</accession>
<name>A0AAN5C6W3_9BILA</name>
<evidence type="ECO:0000313" key="2">
    <source>
        <dbReference type="EMBL" id="GMR31159.1"/>
    </source>
</evidence>
<gene>
    <name evidence="2" type="ORF">PMAYCL1PPCAC_01354</name>
</gene>
<feature type="non-terminal residue" evidence="2">
    <location>
        <position position="1"/>
    </location>
</feature>
<feature type="region of interest" description="Disordered" evidence="1">
    <location>
        <begin position="41"/>
        <end position="64"/>
    </location>
</feature>
<organism evidence="2 3">
    <name type="scientific">Pristionchus mayeri</name>
    <dbReference type="NCBI Taxonomy" id="1317129"/>
    <lineage>
        <taxon>Eukaryota</taxon>
        <taxon>Metazoa</taxon>
        <taxon>Ecdysozoa</taxon>
        <taxon>Nematoda</taxon>
        <taxon>Chromadorea</taxon>
        <taxon>Rhabditida</taxon>
        <taxon>Rhabditina</taxon>
        <taxon>Diplogasteromorpha</taxon>
        <taxon>Diplogasteroidea</taxon>
        <taxon>Neodiplogasteridae</taxon>
        <taxon>Pristionchus</taxon>
    </lineage>
</organism>
<evidence type="ECO:0000256" key="1">
    <source>
        <dbReference type="SAM" id="MobiDB-lite"/>
    </source>
</evidence>
<proteinExistence type="predicted"/>
<reference evidence="3" key="1">
    <citation type="submission" date="2022-10" db="EMBL/GenBank/DDBJ databases">
        <title>Genome assembly of Pristionchus species.</title>
        <authorList>
            <person name="Yoshida K."/>
            <person name="Sommer R.J."/>
        </authorList>
    </citation>
    <scope>NUCLEOTIDE SEQUENCE [LARGE SCALE GENOMIC DNA]</scope>
    <source>
        <strain evidence="3">RS5460</strain>
    </source>
</reference>
<dbReference type="EMBL" id="BTRK01000001">
    <property type="protein sequence ID" value="GMR31159.1"/>
    <property type="molecule type" value="Genomic_DNA"/>
</dbReference>
<keyword evidence="3" id="KW-1185">Reference proteome</keyword>
<dbReference type="AlphaFoldDB" id="A0AAN5C6W3"/>
<sequence length="64" mass="7179">GDTEETADYSEEDEARQFVHYEGVLVELRLVVRLHCHFSLGGPLPHHPHCDCPTARGEESPPVI</sequence>
<dbReference type="Proteomes" id="UP001328107">
    <property type="component" value="Unassembled WGS sequence"/>
</dbReference>
<protein>
    <submittedName>
        <fullName evidence="2">Uncharacterized protein</fullName>
    </submittedName>
</protein>
<comment type="caution">
    <text evidence="2">The sequence shown here is derived from an EMBL/GenBank/DDBJ whole genome shotgun (WGS) entry which is preliminary data.</text>
</comment>